<dbReference type="GO" id="GO:0006355">
    <property type="term" value="P:regulation of DNA-templated transcription"/>
    <property type="evidence" value="ECO:0007669"/>
    <property type="project" value="InterPro"/>
</dbReference>
<dbReference type="EMBL" id="FUYM01000012">
    <property type="protein sequence ID" value="SKC03778.1"/>
    <property type="molecule type" value="Genomic_DNA"/>
</dbReference>
<evidence type="ECO:0000259" key="5">
    <source>
        <dbReference type="PROSITE" id="PS51755"/>
    </source>
</evidence>
<evidence type="ECO:0000313" key="6">
    <source>
        <dbReference type="EMBL" id="SKC03778.1"/>
    </source>
</evidence>
<organism evidence="6 7">
    <name type="scientific">Rhizorhabdus histidinilytica</name>
    <dbReference type="NCBI Taxonomy" id="439228"/>
    <lineage>
        <taxon>Bacteria</taxon>
        <taxon>Pseudomonadati</taxon>
        <taxon>Pseudomonadota</taxon>
        <taxon>Alphaproteobacteria</taxon>
        <taxon>Sphingomonadales</taxon>
        <taxon>Sphingomonadaceae</taxon>
        <taxon>Rhizorhabdus</taxon>
    </lineage>
</organism>
<feature type="domain" description="Response regulatory" evidence="4">
    <location>
        <begin position="2"/>
        <end position="115"/>
    </location>
</feature>
<dbReference type="SMART" id="SM00862">
    <property type="entry name" value="Trans_reg_C"/>
    <property type="match status" value="1"/>
</dbReference>
<dbReference type="STRING" id="439228.SAMN06295920_11237"/>
<dbReference type="InterPro" id="IPR001867">
    <property type="entry name" value="OmpR/PhoB-type_DNA-bd"/>
</dbReference>
<dbReference type="Pfam" id="PF00072">
    <property type="entry name" value="Response_reg"/>
    <property type="match status" value="1"/>
</dbReference>
<evidence type="ECO:0000256" key="1">
    <source>
        <dbReference type="ARBA" id="ARBA00023125"/>
    </source>
</evidence>
<dbReference type="PROSITE" id="PS51755">
    <property type="entry name" value="OMPR_PHOB"/>
    <property type="match status" value="1"/>
</dbReference>
<proteinExistence type="predicted"/>
<dbReference type="Gene3D" id="1.10.10.10">
    <property type="entry name" value="Winged helix-like DNA-binding domain superfamily/Winged helix DNA-binding domain"/>
    <property type="match status" value="1"/>
</dbReference>
<feature type="domain" description="OmpR/PhoB-type" evidence="5">
    <location>
        <begin position="123"/>
        <end position="222"/>
    </location>
</feature>
<keyword evidence="2" id="KW-0597">Phosphoprotein</keyword>
<feature type="modified residue" description="4-aspartylphosphate" evidence="2">
    <location>
        <position position="51"/>
    </location>
</feature>
<dbReference type="OrthoDB" id="9802426at2"/>
<dbReference type="SUPFAM" id="SSF52172">
    <property type="entry name" value="CheY-like"/>
    <property type="match status" value="1"/>
</dbReference>
<dbReference type="PANTHER" id="PTHR48111:SF50">
    <property type="entry name" value="KDP OPERON TRANSCRIPTIONAL REGULATORY PROTEIN KDPE"/>
    <property type="match status" value="1"/>
</dbReference>
<dbReference type="GO" id="GO:0000156">
    <property type="term" value="F:phosphorelay response regulator activity"/>
    <property type="evidence" value="ECO:0007669"/>
    <property type="project" value="TreeGrafter"/>
</dbReference>
<dbReference type="Proteomes" id="UP000189818">
    <property type="component" value="Unassembled WGS sequence"/>
</dbReference>
<dbReference type="RefSeq" id="WP_079650251.1">
    <property type="nucleotide sequence ID" value="NZ_FUYM01000012.1"/>
</dbReference>
<dbReference type="Gene3D" id="3.40.50.2300">
    <property type="match status" value="1"/>
</dbReference>
<dbReference type="PROSITE" id="PS50110">
    <property type="entry name" value="RESPONSE_REGULATORY"/>
    <property type="match status" value="1"/>
</dbReference>
<protein>
    <submittedName>
        <fullName evidence="6">Two-component system, OmpR family, KDP operon response regulator KdpE</fullName>
    </submittedName>
</protein>
<accession>A0A1T5G5U8</accession>
<dbReference type="InterPro" id="IPR036388">
    <property type="entry name" value="WH-like_DNA-bd_sf"/>
</dbReference>
<sequence>MKILVVDDEPQIRRLLGVALKRAGHEVAEAGDAASALRLARTERPAAILLDLGLPDRDGIELIPLLKADGEAALIILSARDATDEKVAALDLGADDYVTKPFDSEELLARLRTAARHAGRRGEERLSAGEIMIDLAARRVERGGEEVHLTRKEFALLAELAAHPGRVLTHGQLLRTIWGPAHEKDIEYLRVVVRNLRQKLEEDAARPSLIVNDPGVGYRLAR</sequence>
<dbReference type="SMART" id="SM00448">
    <property type="entry name" value="REC"/>
    <property type="match status" value="1"/>
</dbReference>
<dbReference type="CDD" id="cd00383">
    <property type="entry name" value="trans_reg_C"/>
    <property type="match status" value="1"/>
</dbReference>
<evidence type="ECO:0000313" key="7">
    <source>
        <dbReference type="Proteomes" id="UP000189818"/>
    </source>
</evidence>
<dbReference type="Gene3D" id="6.10.250.690">
    <property type="match status" value="1"/>
</dbReference>
<keyword evidence="7" id="KW-1185">Reference proteome</keyword>
<dbReference type="PANTHER" id="PTHR48111">
    <property type="entry name" value="REGULATOR OF RPOS"/>
    <property type="match status" value="1"/>
</dbReference>
<dbReference type="InterPro" id="IPR039420">
    <property type="entry name" value="WalR-like"/>
</dbReference>
<gene>
    <name evidence="6" type="ORF">SAMN06295920_11237</name>
</gene>
<name>A0A1T5G5U8_9SPHN</name>
<dbReference type="Pfam" id="PF00486">
    <property type="entry name" value="Trans_reg_C"/>
    <property type="match status" value="1"/>
</dbReference>
<keyword evidence="1 3" id="KW-0238">DNA-binding</keyword>
<dbReference type="GO" id="GO:0032993">
    <property type="term" value="C:protein-DNA complex"/>
    <property type="evidence" value="ECO:0007669"/>
    <property type="project" value="TreeGrafter"/>
</dbReference>
<dbReference type="InterPro" id="IPR011006">
    <property type="entry name" value="CheY-like_superfamily"/>
</dbReference>
<evidence type="ECO:0000256" key="2">
    <source>
        <dbReference type="PROSITE-ProRule" id="PRU00169"/>
    </source>
</evidence>
<evidence type="ECO:0000259" key="4">
    <source>
        <dbReference type="PROSITE" id="PS50110"/>
    </source>
</evidence>
<dbReference type="AlphaFoldDB" id="A0A1T5G5U8"/>
<dbReference type="GO" id="GO:0000976">
    <property type="term" value="F:transcription cis-regulatory region binding"/>
    <property type="evidence" value="ECO:0007669"/>
    <property type="project" value="TreeGrafter"/>
</dbReference>
<dbReference type="InterPro" id="IPR001789">
    <property type="entry name" value="Sig_transdc_resp-reg_receiver"/>
</dbReference>
<evidence type="ECO:0000256" key="3">
    <source>
        <dbReference type="PROSITE-ProRule" id="PRU01091"/>
    </source>
</evidence>
<feature type="DNA-binding region" description="OmpR/PhoB-type" evidence="3">
    <location>
        <begin position="123"/>
        <end position="222"/>
    </location>
</feature>
<reference evidence="7" key="1">
    <citation type="submission" date="2017-02" db="EMBL/GenBank/DDBJ databases">
        <authorList>
            <person name="Varghese N."/>
            <person name="Submissions S."/>
        </authorList>
    </citation>
    <scope>NUCLEOTIDE SEQUENCE [LARGE SCALE GENOMIC DNA]</scope>
    <source>
        <strain evidence="7">UM2</strain>
    </source>
</reference>
<dbReference type="GO" id="GO:0005829">
    <property type="term" value="C:cytosol"/>
    <property type="evidence" value="ECO:0007669"/>
    <property type="project" value="TreeGrafter"/>
</dbReference>